<proteinExistence type="predicted"/>
<gene>
    <name evidence="1" type="ORF">DARMORV10_C01P33490.1</name>
</gene>
<protein>
    <submittedName>
        <fullName evidence="1">(rape) hypothetical protein</fullName>
    </submittedName>
</protein>
<name>A0A816RS42_BRANA</name>
<evidence type="ECO:0000313" key="1">
    <source>
        <dbReference type="EMBL" id="CAF2074681.1"/>
    </source>
</evidence>
<accession>A0A816RS42</accession>
<organism evidence="1">
    <name type="scientific">Brassica napus</name>
    <name type="common">Rape</name>
    <dbReference type="NCBI Taxonomy" id="3708"/>
    <lineage>
        <taxon>Eukaryota</taxon>
        <taxon>Viridiplantae</taxon>
        <taxon>Streptophyta</taxon>
        <taxon>Embryophyta</taxon>
        <taxon>Tracheophyta</taxon>
        <taxon>Spermatophyta</taxon>
        <taxon>Magnoliopsida</taxon>
        <taxon>eudicotyledons</taxon>
        <taxon>Gunneridae</taxon>
        <taxon>Pentapetalae</taxon>
        <taxon>rosids</taxon>
        <taxon>malvids</taxon>
        <taxon>Brassicales</taxon>
        <taxon>Brassicaceae</taxon>
        <taxon>Brassiceae</taxon>
        <taxon>Brassica</taxon>
    </lineage>
</organism>
<dbReference type="EMBL" id="HG994365">
    <property type="protein sequence ID" value="CAF2074681.1"/>
    <property type="molecule type" value="Genomic_DNA"/>
</dbReference>
<reference evidence="1" key="1">
    <citation type="submission" date="2021-01" db="EMBL/GenBank/DDBJ databases">
        <authorList>
            <consortium name="Genoscope - CEA"/>
            <person name="William W."/>
        </authorList>
    </citation>
    <scope>NUCLEOTIDE SEQUENCE</scope>
</reference>
<sequence>MPSTTPPSPTPPPTFFNYVSSTVNQRRLRLPPLQLNFASVVVEEPKLNFTSVTSAINSKLLESVSPKSMVIEVVVIIDGLIAC</sequence>
<dbReference type="AlphaFoldDB" id="A0A816RS42"/>
<dbReference type="Proteomes" id="UP001295469">
    <property type="component" value="Chromosome C01"/>
</dbReference>